<proteinExistence type="predicted"/>
<gene>
    <name evidence="1" type="ORF">NSCAC_0216</name>
</gene>
<name>A0A7G1Q7I5_9GAMM</name>
<dbReference type="KEGG" id="ntg:NSCAC_0216"/>
<evidence type="ECO:0000313" key="2">
    <source>
        <dbReference type="Proteomes" id="UP000516072"/>
    </source>
</evidence>
<keyword evidence="2" id="KW-1185">Reference proteome</keyword>
<dbReference type="AlphaFoldDB" id="A0A7G1Q7I5"/>
<dbReference type="EMBL" id="LR778175">
    <property type="protein sequence ID" value="CAB1274532.1"/>
    <property type="molecule type" value="Genomic_DNA"/>
</dbReference>
<reference evidence="1 2" key="1">
    <citation type="submission" date="2020-03" db="EMBL/GenBank/DDBJ databases">
        <authorList>
            <person name="Picone N."/>
        </authorList>
    </citation>
    <scope>NUCLEOTIDE SEQUENCE [LARGE SCALE GENOMIC DNA]</scope>
    <source>
        <strain evidence="1">NSCAC1</strain>
    </source>
</reference>
<accession>A0A7G1Q7I5</accession>
<protein>
    <submittedName>
        <fullName evidence="1">Uncharacterized protein</fullName>
    </submittedName>
</protein>
<dbReference type="Proteomes" id="UP000516072">
    <property type="component" value="Chromosome"/>
</dbReference>
<evidence type="ECO:0000313" key="1">
    <source>
        <dbReference type="EMBL" id="CAB1274532.1"/>
    </source>
</evidence>
<sequence>MPIINLFIYFLAYFRFRSGKITLWDQILDTTVVYRGWGVW</sequence>
<organism evidence="1 2">
    <name type="scientific">Candidatus Nitrosacidococcus tergens</name>
    <dbReference type="NCBI Taxonomy" id="553981"/>
    <lineage>
        <taxon>Bacteria</taxon>
        <taxon>Pseudomonadati</taxon>
        <taxon>Pseudomonadota</taxon>
        <taxon>Gammaproteobacteria</taxon>
        <taxon>Chromatiales</taxon>
        <taxon>Chromatiaceae</taxon>
        <taxon>Candidatus Nitrosacidococcus</taxon>
    </lineage>
</organism>